<organism evidence="2 3">
    <name type="scientific">Candidatus Accumulibacter aalborgensis</name>
    <dbReference type="NCBI Taxonomy" id="1860102"/>
    <lineage>
        <taxon>Bacteria</taxon>
        <taxon>Pseudomonadati</taxon>
        <taxon>Pseudomonadota</taxon>
        <taxon>Betaproteobacteria</taxon>
        <taxon>Candidatus Accumulibacter</taxon>
    </lineage>
</organism>
<evidence type="ECO:0000313" key="3">
    <source>
        <dbReference type="Proteomes" id="UP000199169"/>
    </source>
</evidence>
<sequence length="247" mass="26875">MLAAPGMRSDRSGSARRHRATTGRAAIVRPRQATDQVAHRIIVHRQATDRVAQRSYRHQATGRDHLLMVKDPEEVASDHLRAKGRATVSGHRKGRDRVVVSGHRRGRDRVVVSGHRRGRDRVVVSGRRRGRDQVVVSDHLRAKGRATVSGHRKGRDRVVVSGQVVVSGRRPSLAVRRRGGARPEGRPAVAKTGRRAAPGSSQDSGISARASRPALASKPALRSIPAIRSRCNLGRNRYSALVAADVG</sequence>
<evidence type="ECO:0000313" key="2">
    <source>
        <dbReference type="EMBL" id="SBT03763.1"/>
    </source>
</evidence>
<reference evidence="2 3" key="1">
    <citation type="submission" date="2016-06" db="EMBL/GenBank/DDBJ databases">
        <authorList>
            <person name="Kjaerup R.B."/>
            <person name="Dalgaard T.S."/>
            <person name="Juul-Madsen H.R."/>
        </authorList>
    </citation>
    <scope>NUCLEOTIDE SEQUENCE [LARGE SCALE GENOMIC DNA]</scope>
    <source>
        <strain evidence="2">3</strain>
    </source>
</reference>
<protein>
    <submittedName>
        <fullName evidence="2">Uncharacterized protein</fullName>
    </submittedName>
</protein>
<feature type="region of interest" description="Disordered" evidence="1">
    <location>
        <begin position="1"/>
        <end position="23"/>
    </location>
</feature>
<name>A0A1A8XIJ3_9PROT</name>
<dbReference type="EMBL" id="FLQX01000016">
    <property type="protein sequence ID" value="SBT03763.1"/>
    <property type="molecule type" value="Genomic_DNA"/>
</dbReference>
<evidence type="ECO:0000256" key="1">
    <source>
        <dbReference type="SAM" id="MobiDB-lite"/>
    </source>
</evidence>
<keyword evidence="3" id="KW-1185">Reference proteome</keyword>
<dbReference type="AlphaFoldDB" id="A0A1A8XIJ3"/>
<gene>
    <name evidence="2" type="ORF">ACCAA_1120016</name>
</gene>
<accession>A0A1A8XIJ3</accession>
<feature type="region of interest" description="Disordered" evidence="1">
    <location>
        <begin position="176"/>
        <end position="219"/>
    </location>
</feature>
<dbReference type="Proteomes" id="UP000199169">
    <property type="component" value="Unassembled WGS sequence"/>
</dbReference>
<proteinExistence type="predicted"/>